<dbReference type="RefSeq" id="XP_013786774.1">
    <property type="nucleotide sequence ID" value="XM_013931320.2"/>
</dbReference>
<dbReference type="SUPFAM" id="SSF81296">
    <property type="entry name" value="E set domains"/>
    <property type="match status" value="1"/>
</dbReference>
<dbReference type="GeneID" id="106470753"/>
<dbReference type="InterPro" id="IPR041647">
    <property type="entry name" value="IRK_C"/>
</dbReference>
<comment type="subcellular location">
    <subcellularLocation>
        <location evidence="1 11">Membrane</location>
        <topology evidence="1 11">Multi-pass membrane protein</topology>
    </subcellularLocation>
</comment>
<proteinExistence type="inferred from homology"/>
<dbReference type="Gene3D" id="2.60.40.1400">
    <property type="entry name" value="G protein-activated inward rectifier potassium channel 1"/>
    <property type="match status" value="1"/>
</dbReference>
<keyword evidence="8 11" id="KW-0406">Ion transport</keyword>
<accession>A0ABM1BQM0</accession>
<dbReference type="Gene3D" id="1.10.287.70">
    <property type="match status" value="1"/>
</dbReference>
<comment type="similarity">
    <text evidence="11">Belongs to the inward rectifier-type potassium channel (TC 1.A.2.1) family.</text>
</comment>
<keyword evidence="15" id="KW-1185">Reference proteome</keyword>
<evidence type="ECO:0000256" key="8">
    <source>
        <dbReference type="ARBA" id="ARBA00023065"/>
    </source>
</evidence>
<evidence type="ECO:0000313" key="17">
    <source>
        <dbReference type="RefSeq" id="XP_013786775.1"/>
    </source>
</evidence>
<evidence type="ECO:0000259" key="14">
    <source>
        <dbReference type="Pfam" id="PF17655"/>
    </source>
</evidence>
<keyword evidence="9 12" id="KW-0472">Membrane</keyword>
<evidence type="ECO:0000256" key="1">
    <source>
        <dbReference type="ARBA" id="ARBA00004141"/>
    </source>
</evidence>
<dbReference type="Proteomes" id="UP000694941">
    <property type="component" value="Unplaced"/>
</dbReference>
<feature type="domain" description="Potassium channel inwardly rectifying transmembrane" evidence="13">
    <location>
        <begin position="97"/>
        <end position="236"/>
    </location>
</feature>
<evidence type="ECO:0000313" key="16">
    <source>
        <dbReference type="RefSeq" id="XP_013786774.1"/>
    </source>
</evidence>
<dbReference type="PANTHER" id="PTHR11767">
    <property type="entry name" value="INWARD RECTIFIER POTASSIUM CHANNEL"/>
    <property type="match status" value="1"/>
</dbReference>
<feature type="domain" description="Inward rectifier potassium channel C-terminal" evidence="14">
    <location>
        <begin position="243"/>
        <end position="413"/>
    </location>
</feature>
<evidence type="ECO:0000256" key="6">
    <source>
        <dbReference type="ARBA" id="ARBA00022958"/>
    </source>
</evidence>
<feature type="transmembrane region" description="Helical" evidence="12">
    <location>
        <begin position="133"/>
        <end position="154"/>
    </location>
</feature>
<protein>
    <submittedName>
        <fullName evidence="16 17">G protein-activated inward rectifier potassium channel 3-like</fullName>
    </submittedName>
</protein>
<evidence type="ECO:0000256" key="4">
    <source>
        <dbReference type="ARBA" id="ARBA00022692"/>
    </source>
</evidence>
<organism evidence="15 16">
    <name type="scientific">Limulus polyphemus</name>
    <name type="common">Atlantic horseshoe crab</name>
    <dbReference type="NCBI Taxonomy" id="6850"/>
    <lineage>
        <taxon>Eukaryota</taxon>
        <taxon>Metazoa</taxon>
        <taxon>Ecdysozoa</taxon>
        <taxon>Arthropoda</taxon>
        <taxon>Chelicerata</taxon>
        <taxon>Merostomata</taxon>
        <taxon>Xiphosura</taxon>
        <taxon>Limulidae</taxon>
        <taxon>Limulus</taxon>
    </lineage>
</organism>
<dbReference type="PRINTS" id="PR01320">
    <property type="entry name" value="KIRCHANNEL"/>
</dbReference>
<evidence type="ECO:0000259" key="13">
    <source>
        <dbReference type="Pfam" id="PF01007"/>
    </source>
</evidence>
<reference evidence="16 17" key="1">
    <citation type="submission" date="2025-05" db="UniProtKB">
        <authorList>
            <consortium name="RefSeq"/>
        </authorList>
    </citation>
    <scope>IDENTIFICATION</scope>
    <source>
        <tissue evidence="16 17">Muscle</tissue>
    </source>
</reference>
<evidence type="ECO:0000256" key="7">
    <source>
        <dbReference type="ARBA" id="ARBA00022989"/>
    </source>
</evidence>
<dbReference type="InterPro" id="IPR040445">
    <property type="entry name" value="Kir_TM"/>
</dbReference>
<evidence type="ECO:0000256" key="9">
    <source>
        <dbReference type="ARBA" id="ARBA00023136"/>
    </source>
</evidence>
<keyword evidence="7 12" id="KW-1133">Transmembrane helix</keyword>
<sequence length="422" mass="48939">MKYVDVERGGVFEQTKSSDVFSELDTYDKRHKTRPTAVDTQRMSSFTLTDSENAPSPEIFSRNLSLNEFSVARSLSYSCEGNKSRIIPGRHRKRMILKNGTVNVCNRNVAKRRQRYLQDLFITLVDIQWRWNLLVFAMGFILTWLGFGAIWWLINFSHGDFEHLGDEEWEPCVHNIKSFTSAFLFSLETQHTIGYGFRFINEECPEAVFTLCLQSITGVMIQCLIVGMVFSKFSRPKKRQQTLMFSRNAVICLRDGKMCLMFRVGDMRKSTVIGAQISLLLIKKKATAEKEVLPYYHYKLDIRHDSDSLFLLWPTVVIHEINETSPLYTMSAEELLKDKFELLVILEGTTVSTGQSFQAKTSYLSHEILWGHRFEQIIAYNKETGEFVVDFGKFNNTYEVETPLCSGKNFDEFSRSHDRFHL</sequence>
<evidence type="ECO:0000313" key="15">
    <source>
        <dbReference type="Proteomes" id="UP000694941"/>
    </source>
</evidence>
<evidence type="ECO:0000256" key="12">
    <source>
        <dbReference type="SAM" id="Phobius"/>
    </source>
</evidence>
<keyword evidence="2 11" id="KW-0813">Transport</keyword>
<dbReference type="InterPro" id="IPR016449">
    <property type="entry name" value="K_chnl_inward-rec_Kir"/>
</dbReference>
<dbReference type="RefSeq" id="XP_013786775.1">
    <property type="nucleotide sequence ID" value="XM_013931321.2"/>
</dbReference>
<evidence type="ECO:0000256" key="2">
    <source>
        <dbReference type="ARBA" id="ARBA00022448"/>
    </source>
</evidence>
<evidence type="ECO:0000256" key="5">
    <source>
        <dbReference type="ARBA" id="ARBA00022882"/>
    </source>
</evidence>
<evidence type="ECO:0000256" key="3">
    <source>
        <dbReference type="ARBA" id="ARBA00022538"/>
    </source>
</evidence>
<keyword evidence="10 11" id="KW-0407">Ion channel</keyword>
<dbReference type="InterPro" id="IPR014756">
    <property type="entry name" value="Ig_E-set"/>
</dbReference>
<evidence type="ECO:0000256" key="10">
    <source>
        <dbReference type="ARBA" id="ARBA00023303"/>
    </source>
</evidence>
<dbReference type="Pfam" id="PF17655">
    <property type="entry name" value="IRK_C"/>
    <property type="match status" value="1"/>
</dbReference>
<keyword evidence="6 11" id="KW-0630">Potassium</keyword>
<keyword evidence="3 11" id="KW-0633">Potassium transport</keyword>
<feature type="transmembrane region" description="Helical" evidence="12">
    <location>
        <begin position="207"/>
        <end position="230"/>
    </location>
</feature>
<keyword evidence="5 11" id="KW-0851">Voltage-gated channel</keyword>
<dbReference type="PANTHER" id="PTHR11767:SF102">
    <property type="entry name" value="INWARDLY RECTIFYING POTASSIUM CHANNEL 1, ISOFORM F"/>
    <property type="match status" value="1"/>
</dbReference>
<evidence type="ECO:0000256" key="11">
    <source>
        <dbReference type="RuleBase" id="RU003822"/>
    </source>
</evidence>
<dbReference type="InterPro" id="IPR013518">
    <property type="entry name" value="K_chnl_inward-rec_Kir_cyto"/>
</dbReference>
<keyword evidence="4 11" id="KW-0812">Transmembrane</keyword>
<dbReference type="SUPFAM" id="SSF81324">
    <property type="entry name" value="Voltage-gated potassium channels"/>
    <property type="match status" value="1"/>
</dbReference>
<gene>
    <name evidence="16 17" type="primary">LOC106470753</name>
</gene>
<name>A0ABM1BQM0_LIMPO</name>
<dbReference type="Pfam" id="PF01007">
    <property type="entry name" value="IRK"/>
    <property type="match status" value="1"/>
</dbReference>